<accession>A0A2X0SI98</accession>
<sequence>MSDAVDSNTRLDRIESKIDGLSEAVVNLARMEERMITLFKRMDSYDSRQNELNEKLVGIEKTLIGRGMFFQIVDKAAWIVIAAIITVYVTGKS</sequence>
<keyword evidence="1" id="KW-0812">Transmembrane</keyword>
<organism evidence="2">
    <name type="scientific">Candidatus Nitrotoga fabula</name>
    <dbReference type="NCBI Taxonomy" id="2182327"/>
    <lineage>
        <taxon>Bacteria</taxon>
        <taxon>Pseudomonadati</taxon>
        <taxon>Pseudomonadota</taxon>
        <taxon>Betaproteobacteria</taxon>
        <taxon>Nitrosomonadales</taxon>
        <taxon>Gallionellaceae</taxon>
        <taxon>Candidatus Nitrotoga</taxon>
    </lineage>
</organism>
<proteinExistence type="predicted"/>
<dbReference type="EMBL" id="LS423452">
    <property type="protein sequence ID" value="SPS05546.1"/>
    <property type="molecule type" value="Genomic_DNA"/>
</dbReference>
<evidence type="ECO:0000313" key="2">
    <source>
        <dbReference type="EMBL" id="SPS05546.1"/>
    </source>
</evidence>
<gene>
    <name evidence="2" type="ORF">NITFAB_1136</name>
    <name evidence="3" type="ORF">NITFAB_1791</name>
</gene>
<protein>
    <submittedName>
        <fullName evidence="2">Uncharacterized protein</fullName>
    </submittedName>
</protein>
<evidence type="ECO:0000256" key="1">
    <source>
        <dbReference type="SAM" id="Phobius"/>
    </source>
</evidence>
<feature type="transmembrane region" description="Helical" evidence="1">
    <location>
        <begin position="72"/>
        <end position="91"/>
    </location>
</feature>
<keyword evidence="1" id="KW-1133">Transmembrane helix</keyword>
<dbReference type="AlphaFoldDB" id="A0A2X0SI98"/>
<reference evidence="2" key="1">
    <citation type="submission" date="2018-05" db="EMBL/GenBank/DDBJ databases">
        <authorList>
            <person name="Lanie J.A."/>
            <person name="Ng W.-L."/>
            <person name="Kazmierczak K.M."/>
            <person name="Andrzejewski T.M."/>
            <person name="Davidsen T.M."/>
            <person name="Wayne K.J."/>
            <person name="Tettelin H."/>
            <person name="Glass J.I."/>
            <person name="Rusch D."/>
            <person name="Podicherti R."/>
            <person name="Tsui H.-C.T."/>
            <person name="Winkler M.E."/>
        </authorList>
    </citation>
    <scope>NUCLEOTIDE SEQUENCE</scope>
    <source>
        <strain evidence="2">KNB</strain>
    </source>
</reference>
<name>A0A2X0SI98_9PROT</name>
<evidence type="ECO:0000313" key="3">
    <source>
        <dbReference type="EMBL" id="SPS06201.1"/>
    </source>
</evidence>
<dbReference type="EMBL" id="LS423452">
    <property type="protein sequence ID" value="SPS06201.1"/>
    <property type="molecule type" value="Genomic_DNA"/>
</dbReference>
<keyword evidence="1" id="KW-0472">Membrane</keyword>